<protein>
    <submittedName>
        <fullName evidence="1">Uncharacterized protein</fullName>
    </submittedName>
</protein>
<dbReference type="Proteomes" id="UP000028643">
    <property type="component" value="Unassembled WGS sequence"/>
</dbReference>
<organism evidence="1 2">
    <name type="scientific">Pseudomonas syringae</name>
    <dbReference type="NCBI Taxonomy" id="317"/>
    <lineage>
        <taxon>Bacteria</taxon>
        <taxon>Pseudomonadati</taxon>
        <taxon>Pseudomonadota</taxon>
        <taxon>Gammaproteobacteria</taxon>
        <taxon>Pseudomonadales</taxon>
        <taxon>Pseudomonadaceae</taxon>
        <taxon>Pseudomonas</taxon>
    </lineage>
</organism>
<dbReference type="PATRIC" id="fig|317.174.peg.2160"/>
<evidence type="ECO:0000313" key="2">
    <source>
        <dbReference type="Proteomes" id="UP000028643"/>
    </source>
</evidence>
<gene>
    <name evidence="1" type="ORF">IV02_10530</name>
</gene>
<dbReference type="EMBL" id="JPQT01000099">
    <property type="protein sequence ID" value="KFE52169.1"/>
    <property type="molecule type" value="Genomic_DNA"/>
</dbReference>
<accession>A0A085V9Q6</accession>
<dbReference type="AlphaFoldDB" id="A0A085V9Q6"/>
<evidence type="ECO:0000313" key="1">
    <source>
        <dbReference type="EMBL" id="KFE52169.1"/>
    </source>
</evidence>
<name>A0A085V9Q6_PSESX</name>
<comment type="caution">
    <text evidence="1">The sequence shown here is derived from an EMBL/GenBank/DDBJ whole genome shotgun (WGS) entry which is preliminary data.</text>
</comment>
<proteinExistence type="predicted"/>
<dbReference type="RefSeq" id="WP_047574431.1">
    <property type="nucleotide sequence ID" value="NZ_JPQT01000099.1"/>
</dbReference>
<reference evidence="1 2" key="1">
    <citation type="submission" date="2014-07" db="EMBL/GenBank/DDBJ databases">
        <title>Draft Genome Sequences of Environmental Pseudomonas syringae strains.</title>
        <authorList>
            <person name="Baltrus D.A."/>
            <person name="Berge O."/>
            <person name="Morris C."/>
        </authorList>
    </citation>
    <scope>NUCLEOTIDE SEQUENCE [LARGE SCALE GENOMIC DNA]</scope>
    <source>
        <strain evidence="1 2">CEB003</strain>
    </source>
</reference>
<sequence>MIATLKKTYGVQARHKRSTSRRRIILVLIRSVRFLGFKDDDTIMRKTEIVKRLPLNAPTLEPGQRLLVCQQQCVVVQLRETRIYQVVFDCKTPKTTRIFWSEDEWIFIGRHKQNADKDPSLETFVSTLRTAP</sequence>